<keyword evidence="2" id="KW-1185">Reference proteome</keyword>
<reference evidence="1 2" key="1">
    <citation type="submission" date="2018-11" db="EMBL/GenBank/DDBJ databases">
        <authorList>
            <consortium name="Pathogen Informatics"/>
        </authorList>
    </citation>
    <scope>NUCLEOTIDE SEQUENCE [LARGE SCALE GENOMIC DNA]</scope>
</reference>
<dbReference type="Proteomes" id="UP000271889">
    <property type="component" value="Unassembled WGS sequence"/>
</dbReference>
<proteinExistence type="predicted"/>
<dbReference type="EMBL" id="UYRV01014528">
    <property type="protein sequence ID" value="VDK60343.1"/>
    <property type="molecule type" value="Genomic_DNA"/>
</dbReference>
<accession>A0A3P6RVR0</accession>
<evidence type="ECO:0000313" key="1">
    <source>
        <dbReference type="EMBL" id="VDK60343.1"/>
    </source>
</evidence>
<dbReference type="AlphaFoldDB" id="A0A3P6RVR0"/>
<evidence type="ECO:0000313" key="2">
    <source>
        <dbReference type="Proteomes" id="UP000271889"/>
    </source>
</evidence>
<name>A0A3P6RVR0_CYLGO</name>
<gene>
    <name evidence="1" type="ORF">CGOC_LOCUS4973</name>
</gene>
<organism evidence="1 2">
    <name type="scientific">Cylicostephanus goldi</name>
    <name type="common">Nematode worm</name>
    <dbReference type="NCBI Taxonomy" id="71465"/>
    <lineage>
        <taxon>Eukaryota</taxon>
        <taxon>Metazoa</taxon>
        <taxon>Ecdysozoa</taxon>
        <taxon>Nematoda</taxon>
        <taxon>Chromadorea</taxon>
        <taxon>Rhabditida</taxon>
        <taxon>Rhabditina</taxon>
        <taxon>Rhabditomorpha</taxon>
        <taxon>Strongyloidea</taxon>
        <taxon>Strongylidae</taxon>
        <taxon>Cylicostephanus</taxon>
    </lineage>
</organism>
<protein>
    <submittedName>
        <fullName evidence="1">Uncharacterized protein</fullName>
    </submittedName>
</protein>
<sequence>MHLLRVVSQSPSCQILSNLLHYFCAHCTRSRRRAR</sequence>